<sequence>MKLGAIEAGGTKFITAVGDENGNILERASFPTTTPEGTIANIFKFFDGKDIESLGLGCFGPIDPDIESPTYGFITTTPKPGWANRDIVGTLQKHYPNLPIGFDTDVNGAALGESYFGAAKGLNSVLYLTIGTGVGGGMISEGKLIHGLLHPEMGHILMRVRKDDSYQGNCPYHGTCFEGLAAGPAIEARWGVKGSELPQDHPAWDLEAWYIAQALSVYILTLSPKKIILGGGVMHQKQLFPMIHTYLQETLNGYVQKKEITTDKIKDYIVYPALGDNAGICGALALARNALDI</sequence>
<evidence type="ECO:0000256" key="6">
    <source>
        <dbReference type="ARBA" id="ARBA00022777"/>
    </source>
</evidence>
<dbReference type="AlphaFoldDB" id="A0A916VC11"/>
<keyword evidence="8" id="KW-0067">ATP-binding</keyword>
<keyword evidence="7" id="KW-0862">Zinc</keyword>
<comment type="catalytic activity">
    <reaction evidence="12">
        <text>D-fructose + ATP = D-fructose 6-phosphate + ADP + H(+)</text>
        <dbReference type="Rhea" id="RHEA:16125"/>
        <dbReference type="ChEBI" id="CHEBI:15378"/>
        <dbReference type="ChEBI" id="CHEBI:30616"/>
        <dbReference type="ChEBI" id="CHEBI:37721"/>
        <dbReference type="ChEBI" id="CHEBI:61527"/>
        <dbReference type="ChEBI" id="CHEBI:456216"/>
        <dbReference type="EC" id="2.7.1.4"/>
    </reaction>
</comment>
<evidence type="ECO:0000256" key="10">
    <source>
        <dbReference type="ARBA" id="ARBA00023277"/>
    </source>
</evidence>
<comment type="cofactor">
    <cofactor evidence="1">
        <name>Mg(2+)</name>
        <dbReference type="ChEBI" id="CHEBI:18420"/>
    </cofactor>
</comment>
<keyword evidence="4" id="KW-0479">Metal-binding</keyword>
<dbReference type="EC" id="2.7.1.4" evidence="11"/>
<proteinExistence type="inferred from homology"/>
<dbReference type="GO" id="GO:0008865">
    <property type="term" value="F:fructokinase activity"/>
    <property type="evidence" value="ECO:0007669"/>
    <property type="project" value="UniProtKB-EC"/>
</dbReference>
<evidence type="ECO:0000256" key="7">
    <source>
        <dbReference type="ARBA" id="ARBA00022833"/>
    </source>
</evidence>
<gene>
    <name evidence="13" type="primary">gmuE</name>
    <name evidence="13" type="ORF">ANBU17_00840</name>
</gene>
<keyword evidence="10" id="KW-0119">Carbohydrate metabolism</keyword>
<protein>
    <recommendedName>
        <fullName evidence="11">fructokinase</fullName>
        <ecNumber evidence="11">2.7.1.4</ecNumber>
    </recommendedName>
</protein>
<name>A0A916VC11_9FIRM</name>
<keyword evidence="3" id="KW-0808">Transferase</keyword>
<dbReference type="SUPFAM" id="SSF53067">
    <property type="entry name" value="Actin-like ATPase domain"/>
    <property type="match status" value="1"/>
</dbReference>
<dbReference type="PANTHER" id="PTHR42742">
    <property type="entry name" value="TRANSCRIPTIONAL REPRESSOR MPRA"/>
    <property type="match status" value="1"/>
</dbReference>
<evidence type="ECO:0000256" key="4">
    <source>
        <dbReference type="ARBA" id="ARBA00022723"/>
    </source>
</evidence>
<evidence type="ECO:0000313" key="14">
    <source>
        <dbReference type="Proteomes" id="UP000613208"/>
    </source>
</evidence>
<dbReference type="Gene3D" id="3.30.420.40">
    <property type="match status" value="2"/>
</dbReference>
<dbReference type="InterPro" id="IPR000600">
    <property type="entry name" value="ROK"/>
</dbReference>
<dbReference type="Pfam" id="PF00480">
    <property type="entry name" value="ROK"/>
    <property type="match status" value="1"/>
</dbReference>
<accession>A0A916VC11</accession>
<evidence type="ECO:0000256" key="3">
    <source>
        <dbReference type="ARBA" id="ARBA00022679"/>
    </source>
</evidence>
<reference evidence="13" key="1">
    <citation type="submission" date="2020-06" db="EMBL/GenBank/DDBJ databases">
        <title>Characterization of fructooligosaccharide metabolism and fructooligosaccharide-degrading enzymes in human commensal butyrate producers.</title>
        <authorList>
            <person name="Tanno H."/>
            <person name="Fujii T."/>
            <person name="Hirano K."/>
            <person name="Maeno S."/>
            <person name="Tonozuka T."/>
            <person name="Sakamoto M."/>
            <person name="Ohkuma M."/>
            <person name="Tochio T."/>
            <person name="Endo A."/>
        </authorList>
    </citation>
    <scope>NUCLEOTIDE SEQUENCE</scope>
    <source>
        <strain evidence="13">JCM 17466</strain>
    </source>
</reference>
<evidence type="ECO:0000256" key="2">
    <source>
        <dbReference type="ARBA" id="ARBA00006479"/>
    </source>
</evidence>
<evidence type="ECO:0000256" key="1">
    <source>
        <dbReference type="ARBA" id="ARBA00001946"/>
    </source>
</evidence>
<dbReference type="InterPro" id="IPR049874">
    <property type="entry name" value="ROK_cs"/>
</dbReference>
<dbReference type="Proteomes" id="UP000613208">
    <property type="component" value="Unassembled WGS sequence"/>
</dbReference>
<evidence type="ECO:0000256" key="11">
    <source>
        <dbReference type="ARBA" id="ARBA00038887"/>
    </source>
</evidence>
<evidence type="ECO:0000313" key="13">
    <source>
        <dbReference type="EMBL" id="GFO83737.1"/>
    </source>
</evidence>
<dbReference type="EMBL" id="BLYI01000003">
    <property type="protein sequence ID" value="GFO83737.1"/>
    <property type="molecule type" value="Genomic_DNA"/>
</dbReference>
<dbReference type="GO" id="GO:0005524">
    <property type="term" value="F:ATP binding"/>
    <property type="evidence" value="ECO:0007669"/>
    <property type="project" value="UniProtKB-KW"/>
</dbReference>
<dbReference type="FunFam" id="3.30.420.40:FF:000136">
    <property type="entry name" value="Putative fructokinase"/>
    <property type="match status" value="1"/>
</dbReference>
<organism evidence="13 14">
    <name type="scientific">Anaerostipes butyraticus</name>
    <dbReference type="NCBI Taxonomy" id="645466"/>
    <lineage>
        <taxon>Bacteria</taxon>
        <taxon>Bacillati</taxon>
        <taxon>Bacillota</taxon>
        <taxon>Clostridia</taxon>
        <taxon>Lachnospirales</taxon>
        <taxon>Lachnospiraceae</taxon>
        <taxon>Anaerostipes</taxon>
    </lineage>
</organism>
<keyword evidence="6" id="KW-0418">Kinase</keyword>
<comment type="similarity">
    <text evidence="2">Belongs to the ROK (NagC/XylR) family.</text>
</comment>
<evidence type="ECO:0000256" key="5">
    <source>
        <dbReference type="ARBA" id="ARBA00022741"/>
    </source>
</evidence>
<keyword evidence="5" id="KW-0547">Nucleotide-binding</keyword>
<dbReference type="FunFam" id="3.30.420.40:FF:000153">
    <property type="entry name" value="Putative fructokinase"/>
    <property type="match status" value="1"/>
</dbReference>
<dbReference type="CDD" id="cd24067">
    <property type="entry name" value="ASKHA_NBD_ROK_BsFRK-like"/>
    <property type="match status" value="1"/>
</dbReference>
<dbReference type="RefSeq" id="WP_201309551.1">
    <property type="nucleotide sequence ID" value="NZ_BLYI01000003.1"/>
</dbReference>
<dbReference type="PANTHER" id="PTHR42742:SF3">
    <property type="entry name" value="FRUCTOKINASE"/>
    <property type="match status" value="1"/>
</dbReference>
<keyword evidence="9" id="KW-0460">Magnesium</keyword>
<evidence type="ECO:0000256" key="9">
    <source>
        <dbReference type="ARBA" id="ARBA00022842"/>
    </source>
</evidence>
<evidence type="ECO:0000256" key="8">
    <source>
        <dbReference type="ARBA" id="ARBA00022840"/>
    </source>
</evidence>
<keyword evidence="14" id="KW-1185">Reference proteome</keyword>
<dbReference type="GO" id="GO:0046872">
    <property type="term" value="F:metal ion binding"/>
    <property type="evidence" value="ECO:0007669"/>
    <property type="project" value="UniProtKB-KW"/>
</dbReference>
<dbReference type="InterPro" id="IPR051804">
    <property type="entry name" value="Carb_Metab_Reg_Kinase/Isom"/>
</dbReference>
<evidence type="ECO:0000256" key="12">
    <source>
        <dbReference type="ARBA" id="ARBA00048451"/>
    </source>
</evidence>
<dbReference type="PROSITE" id="PS01125">
    <property type="entry name" value="ROK"/>
    <property type="match status" value="1"/>
</dbReference>
<dbReference type="InterPro" id="IPR043129">
    <property type="entry name" value="ATPase_NBD"/>
</dbReference>
<comment type="caution">
    <text evidence="13">The sequence shown here is derived from an EMBL/GenBank/DDBJ whole genome shotgun (WGS) entry which is preliminary data.</text>
</comment>